<sequence length="159" mass="16077">MASAAGAERLNGLLDSVLGKLKPVTRALFVGHFDDEGGTLEFRLDNPAILDRAQARQGEFGEVLSGAAGQPVSFKLVAGSGAGAAGGVGAGRDASGRHGRTAHDGGPAPRGGDDSDEAEWASGGDYDDLADLEDADPPLSAAQRLIEAFPGAELITPEP</sequence>
<proteinExistence type="predicted"/>
<reference evidence="2 3" key="1">
    <citation type="submission" date="2020-10" db="EMBL/GenBank/DDBJ databases">
        <title>Connecting structure to function with the recovery of over 1000 high-quality activated sludge metagenome-assembled genomes encoding full-length rRNA genes using long-read sequencing.</title>
        <authorList>
            <person name="Singleton C.M."/>
            <person name="Petriglieri F."/>
            <person name="Kristensen J.M."/>
            <person name="Kirkegaard R.H."/>
            <person name="Michaelsen T.Y."/>
            <person name="Andersen M.H."/>
            <person name="Karst S.M."/>
            <person name="Dueholm M.S."/>
            <person name="Nielsen P.H."/>
            <person name="Albertsen M."/>
        </authorList>
    </citation>
    <scope>NUCLEOTIDE SEQUENCE [LARGE SCALE GENOMIC DNA]</scope>
    <source>
        <strain evidence="2">Lyne_18-Q3-R50-59_MAXAC.006</strain>
    </source>
</reference>
<evidence type="ECO:0000256" key="1">
    <source>
        <dbReference type="SAM" id="MobiDB-lite"/>
    </source>
</evidence>
<dbReference type="EMBL" id="JADJZA010000006">
    <property type="protein sequence ID" value="MBK9297061.1"/>
    <property type="molecule type" value="Genomic_DNA"/>
</dbReference>
<accession>A0A936NCB2</accession>
<gene>
    <name evidence="2" type="ORF">IPN02_09555</name>
</gene>
<feature type="compositionally biased region" description="Acidic residues" evidence="1">
    <location>
        <begin position="114"/>
        <end position="136"/>
    </location>
</feature>
<comment type="caution">
    <text evidence="2">The sequence shown here is derived from an EMBL/GenBank/DDBJ whole genome shotgun (WGS) entry which is preliminary data.</text>
</comment>
<dbReference type="Proteomes" id="UP000727993">
    <property type="component" value="Unassembled WGS sequence"/>
</dbReference>
<organism evidence="2 3">
    <name type="scientific">Candidatus Neomicrothrix subdominans</name>
    <dbReference type="NCBI Taxonomy" id="2954438"/>
    <lineage>
        <taxon>Bacteria</taxon>
        <taxon>Bacillati</taxon>
        <taxon>Actinomycetota</taxon>
        <taxon>Acidimicrobiia</taxon>
        <taxon>Acidimicrobiales</taxon>
        <taxon>Microthrixaceae</taxon>
        <taxon>Candidatus Neomicrothrix</taxon>
    </lineage>
</organism>
<dbReference type="AlphaFoldDB" id="A0A936NCB2"/>
<evidence type="ECO:0000313" key="2">
    <source>
        <dbReference type="EMBL" id="MBK9297061.1"/>
    </source>
</evidence>
<protein>
    <submittedName>
        <fullName evidence="2">Uncharacterized protein</fullName>
    </submittedName>
</protein>
<evidence type="ECO:0000313" key="3">
    <source>
        <dbReference type="Proteomes" id="UP000727993"/>
    </source>
</evidence>
<name>A0A936NCB2_9ACTN</name>
<feature type="region of interest" description="Disordered" evidence="1">
    <location>
        <begin position="83"/>
        <end position="142"/>
    </location>
</feature>